<accession>A0A1L7I2U3</accession>
<organism evidence="1 2">
    <name type="scientific">Christiangramia flava JLT2011</name>
    <dbReference type="NCBI Taxonomy" id="1229726"/>
    <lineage>
        <taxon>Bacteria</taxon>
        <taxon>Pseudomonadati</taxon>
        <taxon>Bacteroidota</taxon>
        <taxon>Flavobacteriia</taxon>
        <taxon>Flavobacteriales</taxon>
        <taxon>Flavobacteriaceae</taxon>
        <taxon>Christiangramia</taxon>
    </lineage>
</organism>
<dbReference type="Proteomes" id="UP000186230">
    <property type="component" value="Chromosome"/>
</dbReference>
<protein>
    <submittedName>
        <fullName evidence="1">Uncharacterized protein</fullName>
    </submittedName>
</protein>
<evidence type="ECO:0000313" key="1">
    <source>
        <dbReference type="EMBL" id="APU67901.1"/>
    </source>
</evidence>
<dbReference type="KEGG" id="gfl:GRFL_1177"/>
<proteinExistence type="predicted"/>
<gene>
    <name evidence="1" type="ORF">GRFL_1177</name>
</gene>
<evidence type="ECO:0000313" key="2">
    <source>
        <dbReference type="Proteomes" id="UP000186230"/>
    </source>
</evidence>
<keyword evidence="2" id="KW-1185">Reference proteome</keyword>
<name>A0A1L7I2U3_9FLAO</name>
<dbReference type="AlphaFoldDB" id="A0A1L7I2U3"/>
<sequence>MGILVLSKILFGGFSGCRKSGPRSRGDFKEKLKRMSPEQREKFRQVWKQKCHKNFLW</sequence>
<dbReference type="EMBL" id="CP016359">
    <property type="protein sequence ID" value="APU67901.1"/>
    <property type="molecule type" value="Genomic_DNA"/>
</dbReference>
<reference evidence="1 2" key="1">
    <citation type="submission" date="2016-07" db="EMBL/GenBank/DDBJ databases">
        <title>Multi-omics approach to identify versatile polysaccharide utilization systems of a marine flavobacterium Gramella flava.</title>
        <authorList>
            <person name="Tang K."/>
        </authorList>
    </citation>
    <scope>NUCLEOTIDE SEQUENCE [LARGE SCALE GENOMIC DNA]</scope>
    <source>
        <strain evidence="1 2">JLT2011</strain>
    </source>
</reference>